<dbReference type="Proteomes" id="UP000288259">
    <property type="component" value="Unassembled WGS sequence"/>
</dbReference>
<dbReference type="GO" id="GO:0008374">
    <property type="term" value="F:O-acyltransferase activity"/>
    <property type="evidence" value="ECO:0007669"/>
    <property type="project" value="TreeGrafter"/>
</dbReference>
<proteinExistence type="inferred from homology"/>
<gene>
    <name evidence="3" type="ORF">CWI71_04190</name>
</gene>
<comment type="caution">
    <text evidence="3">The sequence shown here is derived from an EMBL/GenBank/DDBJ whole genome shotgun (WGS) entry which is preliminary data.</text>
</comment>
<dbReference type="AlphaFoldDB" id="A0A432YP02"/>
<comment type="similarity">
    <text evidence="1">Belongs to the transferase hexapeptide repeat family.</text>
</comment>
<dbReference type="CDD" id="cd04647">
    <property type="entry name" value="LbH_MAT_like"/>
    <property type="match status" value="1"/>
</dbReference>
<evidence type="ECO:0000313" key="3">
    <source>
        <dbReference type="EMBL" id="RUO62638.1"/>
    </source>
</evidence>
<dbReference type="InterPro" id="IPR011004">
    <property type="entry name" value="Trimer_LpxA-like_sf"/>
</dbReference>
<dbReference type="InterPro" id="IPR001451">
    <property type="entry name" value="Hexapep"/>
</dbReference>
<sequence length="176" mass="19727">MQKMKIYYNFYVITRTLSLFKLPGFRIIRRWAYEKAFRTSNLSIGDNVYIVTPHLNPKGSKVIFEPFVELGSHSYLDYSGSIEIKANSTVSEGVKIYTHNHSVDGKKDWRRNEIVFSKLLIEENCWIGAGSIITASVTRIGAGAIIGAGSVVTKNVLPNSVVAGNPAKLIRMRKCR</sequence>
<dbReference type="PANTHER" id="PTHR23416:SF23">
    <property type="entry name" value="ACETYLTRANSFERASE C18B11.09C-RELATED"/>
    <property type="match status" value="1"/>
</dbReference>
<keyword evidence="2" id="KW-0808">Transferase</keyword>
<dbReference type="Pfam" id="PF14602">
    <property type="entry name" value="Hexapep_2"/>
    <property type="match status" value="1"/>
</dbReference>
<evidence type="ECO:0000256" key="1">
    <source>
        <dbReference type="ARBA" id="ARBA00007274"/>
    </source>
</evidence>
<organism evidence="3 4">
    <name type="scientific">Pseudidiomarina insulisalsae</name>
    <dbReference type="NCBI Taxonomy" id="575789"/>
    <lineage>
        <taxon>Bacteria</taxon>
        <taxon>Pseudomonadati</taxon>
        <taxon>Pseudomonadota</taxon>
        <taxon>Gammaproteobacteria</taxon>
        <taxon>Alteromonadales</taxon>
        <taxon>Idiomarinaceae</taxon>
        <taxon>Pseudidiomarina</taxon>
    </lineage>
</organism>
<dbReference type="PANTHER" id="PTHR23416">
    <property type="entry name" value="SIALIC ACID SYNTHASE-RELATED"/>
    <property type="match status" value="1"/>
</dbReference>
<protein>
    <recommendedName>
        <fullName evidence="5">Acyltransferase</fullName>
    </recommendedName>
</protein>
<dbReference type="SUPFAM" id="SSF51161">
    <property type="entry name" value="Trimeric LpxA-like enzymes"/>
    <property type="match status" value="1"/>
</dbReference>
<keyword evidence="4" id="KW-1185">Reference proteome</keyword>
<dbReference type="Gene3D" id="2.160.10.10">
    <property type="entry name" value="Hexapeptide repeat proteins"/>
    <property type="match status" value="1"/>
</dbReference>
<name>A0A432YP02_9GAMM</name>
<dbReference type="EMBL" id="PIPY01000003">
    <property type="protein sequence ID" value="RUO62638.1"/>
    <property type="molecule type" value="Genomic_DNA"/>
</dbReference>
<evidence type="ECO:0000313" key="4">
    <source>
        <dbReference type="Proteomes" id="UP000288259"/>
    </source>
</evidence>
<dbReference type="GO" id="GO:0005829">
    <property type="term" value="C:cytosol"/>
    <property type="evidence" value="ECO:0007669"/>
    <property type="project" value="TreeGrafter"/>
</dbReference>
<evidence type="ECO:0008006" key="5">
    <source>
        <dbReference type="Google" id="ProtNLM"/>
    </source>
</evidence>
<evidence type="ECO:0000256" key="2">
    <source>
        <dbReference type="ARBA" id="ARBA00022679"/>
    </source>
</evidence>
<accession>A0A432YP02</accession>
<reference evidence="4" key="1">
    <citation type="journal article" date="2018" name="Front. Microbiol.">
        <title>Genome-Based Analysis Reveals the Taxonomy and Diversity of the Family Idiomarinaceae.</title>
        <authorList>
            <person name="Liu Y."/>
            <person name="Lai Q."/>
            <person name="Shao Z."/>
        </authorList>
    </citation>
    <scope>NUCLEOTIDE SEQUENCE [LARGE SCALE GENOMIC DNA]</scope>
    <source>
        <strain evidence="4">CVS-6</strain>
    </source>
</reference>
<dbReference type="InterPro" id="IPR051159">
    <property type="entry name" value="Hexapeptide_acetyltransf"/>
</dbReference>